<reference evidence="15" key="2">
    <citation type="submission" date="2022-10" db="EMBL/GenBank/DDBJ databases">
        <authorList>
            <consortium name="ENA_rothamsted_submissions"/>
            <consortium name="culmorum"/>
            <person name="King R."/>
        </authorList>
    </citation>
    <scope>NUCLEOTIDE SEQUENCE</scope>
</reference>
<evidence type="ECO:0000256" key="9">
    <source>
        <dbReference type="ARBA" id="ARBA00022946"/>
    </source>
</evidence>
<dbReference type="GO" id="GO:0051560">
    <property type="term" value="P:mitochondrial calcium ion homeostasis"/>
    <property type="evidence" value="ECO:0007669"/>
    <property type="project" value="UniProtKB-UniRule"/>
</dbReference>
<evidence type="ECO:0000313" key="16">
    <source>
        <dbReference type="Proteomes" id="UP001153620"/>
    </source>
</evidence>
<dbReference type="AlphaFoldDB" id="A0A9N9WWH5"/>
<keyword evidence="4 14" id="KW-0813">Transport</keyword>
<keyword evidence="10 14" id="KW-1133">Transmembrane helix</keyword>
<keyword evidence="12 14" id="KW-0496">Mitochondrion</keyword>
<dbReference type="GO" id="GO:0036444">
    <property type="term" value="P:calcium import into the mitochondrion"/>
    <property type="evidence" value="ECO:0007669"/>
    <property type="project" value="UniProtKB-UniRule"/>
</dbReference>
<dbReference type="PANTHER" id="PTHR33904:SF1">
    <property type="entry name" value="ESSENTIAL MCU REGULATOR, MITOCHONDRIAL"/>
    <property type="match status" value="1"/>
</dbReference>
<dbReference type="Proteomes" id="UP001153620">
    <property type="component" value="Chromosome 3"/>
</dbReference>
<feature type="transmembrane region" description="Helical" evidence="14">
    <location>
        <begin position="39"/>
        <end position="59"/>
    </location>
</feature>
<evidence type="ECO:0000256" key="2">
    <source>
        <dbReference type="ARBA" id="ARBA00008958"/>
    </source>
</evidence>
<evidence type="ECO:0000256" key="11">
    <source>
        <dbReference type="ARBA" id="ARBA00023065"/>
    </source>
</evidence>
<dbReference type="InterPro" id="IPR018782">
    <property type="entry name" value="MCU_reg"/>
</dbReference>
<comment type="subunit">
    <text evidence="14">Component of the uniplex complex. Interacts (via the transmembrane region) with MCU (via the first transmembrane region); the interaction is direct.</text>
</comment>
<accession>A0A9N9WWH5</accession>
<dbReference type="EMBL" id="OU895879">
    <property type="protein sequence ID" value="CAG9808723.1"/>
    <property type="molecule type" value="Genomic_DNA"/>
</dbReference>
<evidence type="ECO:0000256" key="1">
    <source>
        <dbReference type="ARBA" id="ARBA00004434"/>
    </source>
</evidence>
<keyword evidence="7 14" id="KW-0999">Mitochondrion inner membrane</keyword>
<evidence type="ECO:0000256" key="8">
    <source>
        <dbReference type="ARBA" id="ARBA00022837"/>
    </source>
</evidence>
<proteinExistence type="inferred from homology"/>
<sequence length="81" mass="9066">MIPKVARLFRYQRLLSQQNRNMGVYYKSGALKAMPPVNAFGILGVFCTMIPGILLGAIISKNIASFLEENDLFVPEDEDDD</sequence>
<dbReference type="GO" id="GO:1990246">
    <property type="term" value="C:uniplex complex"/>
    <property type="evidence" value="ECO:0007669"/>
    <property type="project" value="UniProtKB-UniRule"/>
</dbReference>
<evidence type="ECO:0000256" key="14">
    <source>
        <dbReference type="RuleBase" id="RU369077"/>
    </source>
</evidence>
<comment type="similarity">
    <text evidence="2 14">Belongs to the SMDT1/EMRE family.</text>
</comment>
<comment type="subcellular location">
    <subcellularLocation>
        <location evidence="1 14">Mitochondrion inner membrane</location>
        <topology evidence="1 14">Single-pass membrane protein</topology>
    </subcellularLocation>
</comment>
<reference evidence="15" key="1">
    <citation type="submission" date="2022-01" db="EMBL/GenBank/DDBJ databases">
        <authorList>
            <person name="King R."/>
        </authorList>
    </citation>
    <scope>NUCLEOTIDE SEQUENCE</scope>
</reference>
<keyword evidence="6 14" id="KW-0812">Transmembrane</keyword>
<comment type="function">
    <text evidence="14">Essential regulatory subunit of the mitochondrial calcium uniporter complex (uniplex), a complex that mediates calcium uptake into mitochondria.</text>
</comment>
<dbReference type="PANTHER" id="PTHR33904">
    <property type="entry name" value="ESSENTIAL MCU REGULATOR, MITOCHONDRIAL"/>
    <property type="match status" value="1"/>
</dbReference>
<protein>
    <recommendedName>
        <fullName evidence="3 14">Essential MCU regulator, mitochondrial</fullName>
    </recommendedName>
    <alternativeName>
        <fullName evidence="14">Single-pass membrane protein with aspartate-rich tail 1, mitochondrial</fullName>
    </alternativeName>
</protein>
<evidence type="ECO:0000256" key="10">
    <source>
        <dbReference type="ARBA" id="ARBA00022989"/>
    </source>
</evidence>
<dbReference type="Pfam" id="PF10161">
    <property type="entry name" value="DDDD"/>
    <property type="match status" value="1"/>
</dbReference>
<keyword evidence="9 14" id="KW-0809">Transit peptide</keyword>
<evidence type="ECO:0000256" key="13">
    <source>
        <dbReference type="ARBA" id="ARBA00023136"/>
    </source>
</evidence>
<keyword evidence="8 14" id="KW-0106">Calcium</keyword>
<keyword evidence="11 14" id="KW-0406">Ion transport</keyword>
<evidence type="ECO:0000256" key="4">
    <source>
        <dbReference type="ARBA" id="ARBA00022448"/>
    </source>
</evidence>
<gene>
    <name evidence="15" type="ORF">CHIRRI_LOCUS11559</name>
</gene>
<dbReference type="OrthoDB" id="10039145at2759"/>
<organism evidence="15 16">
    <name type="scientific">Chironomus riparius</name>
    <dbReference type="NCBI Taxonomy" id="315576"/>
    <lineage>
        <taxon>Eukaryota</taxon>
        <taxon>Metazoa</taxon>
        <taxon>Ecdysozoa</taxon>
        <taxon>Arthropoda</taxon>
        <taxon>Hexapoda</taxon>
        <taxon>Insecta</taxon>
        <taxon>Pterygota</taxon>
        <taxon>Neoptera</taxon>
        <taxon>Endopterygota</taxon>
        <taxon>Diptera</taxon>
        <taxon>Nematocera</taxon>
        <taxon>Chironomoidea</taxon>
        <taxon>Chironomidae</taxon>
        <taxon>Chironominae</taxon>
        <taxon>Chironomus</taxon>
    </lineage>
</organism>
<evidence type="ECO:0000313" key="15">
    <source>
        <dbReference type="EMBL" id="CAG9808723.1"/>
    </source>
</evidence>
<keyword evidence="16" id="KW-1185">Reference proteome</keyword>
<name>A0A9N9WWH5_9DIPT</name>
<evidence type="ECO:0000256" key="7">
    <source>
        <dbReference type="ARBA" id="ARBA00022792"/>
    </source>
</evidence>
<evidence type="ECO:0000256" key="5">
    <source>
        <dbReference type="ARBA" id="ARBA00022568"/>
    </source>
</evidence>
<evidence type="ECO:0000256" key="6">
    <source>
        <dbReference type="ARBA" id="ARBA00022692"/>
    </source>
</evidence>
<keyword evidence="5 14" id="KW-0109">Calcium transport</keyword>
<evidence type="ECO:0000256" key="3">
    <source>
        <dbReference type="ARBA" id="ARBA00022180"/>
    </source>
</evidence>
<keyword evidence="13 14" id="KW-0472">Membrane</keyword>
<evidence type="ECO:0000256" key="12">
    <source>
        <dbReference type="ARBA" id="ARBA00023128"/>
    </source>
</evidence>